<evidence type="ECO:0000256" key="2">
    <source>
        <dbReference type="ARBA" id="ARBA00022630"/>
    </source>
</evidence>
<proteinExistence type="inferred from homology"/>
<dbReference type="PANTHER" id="PTHR48105">
    <property type="entry name" value="THIOREDOXIN REDUCTASE 1-RELATED-RELATED"/>
    <property type="match status" value="1"/>
</dbReference>
<keyword evidence="6" id="KW-1185">Reference proteome</keyword>
<dbReference type="PRINTS" id="PR00469">
    <property type="entry name" value="PNDRDTASEII"/>
</dbReference>
<reference evidence="5 6" key="1">
    <citation type="submission" date="2017-06" db="EMBL/GenBank/DDBJ databases">
        <title>Comparative genomic analysis of Ambrosia Fusariam Clade fungi.</title>
        <authorList>
            <person name="Stajich J.E."/>
            <person name="Carrillo J."/>
            <person name="Kijimoto T."/>
            <person name="Eskalen A."/>
            <person name="O'Donnell K."/>
            <person name="Kasson M."/>
        </authorList>
    </citation>
    <scope>NUCLEOTIDE SEQUENCE [LARGE SCALE GENOMIC DNA]</scope>
    <source>
        <strain evidence="5">UCR3666</strain>
    </source>
</reference>
<dbReference type="Proteomes" id="UP000277212">
    <property type="component" value="Unassembled WGS sequence"/>
</dbReference>
<dbReference type="GO" id="GO:0097237">
    <property type="term" value="P:cellular response to toxic substance"/>
    <property type="evidence" value="ECO:0007669"/>
    <property type="project" value="UniProtKB-ARBA"/>
</dbReference>
<dbReference type="Pfam" id="PF07992">
    <property type="entry name" value="Pyr_redox_2"/>
    <property type="match status" value="1"/>
</dbReference>
<evidence type="ECO:0000259" key="4">
    <source>
        <dbReference type="Pfam" id="PF07992"/>
    </source>
</evidence>
<accession>A0A3M2SJH0</accession>
<evidence type="ECO:0000313" key="6">
    <source>
        <dbReference type="Proteomes" id="UP000277212"/>
    </source>
</evidence>
<dbReference type="STRING" id="2010991.A0A3M2SJH0"/>
<evidence type="ECO:0000256" key="1">
    <source>
        <dbReference type="ARBA" id="ARBA00009333"/>
    </source>
</evidence>
<evidence type="ECO:0000256" key="3">
    <source>
        <dbReference type="ARBA" id="ARBA00023002"/>
    </source>
</evidence>
<sequence>MASSRPLQGPDPLRNVFDVLILGAGPAGLSAALSLGRVMRSVVVFDSHQYRNEASDHVHTLPLHDDENPAVVRANMKQEIVKKYRTINFTETAAMTVKEEAGVFEVMDESEKLWKGRKLILATGCRDILPDIPGFKQGWGKTM</sequence>
<dbReference type="EMBL" id="NKUJ01000028">
    <property type="protein sequence ID" value="RMJ17707.1"/>
    <property type="molecule type" value="Genomic_DNA"/>
</dbReference>
<dbReference type="PRINTS" id="PR00368">
    <property type="entry name" value="FADPNR"/>
</dbReference>
<organism evidence="5 6">
    <name type="scientific">Fusarium kuroshium</name>
    <dbReference type="NCBI Taxonomy" id="2010991"/>
    <lineage>
        <taxon>Eukaryota</taxon>
        <taxon>Fungi</taxon>
        <taxon>Dikarya</taxon>
        <taxon>Ascomycota</taxon>
        <taxon>Pezizomycotina</taxon>
        <taxon>Sordariomycetes</taxon>
        <taxon>Hypocreomycetidae</taxon>
        <taxon>Hypocreales</taxon>
        <taxon>Nectriaceae</taxon>
        <taxon>Fusarium</taxon>
        <taxon>Fusarium solani species complex</taxon>
    </lineage>
</organism>
<gene>
    <name evidence="5" type="ORF">CDV36_002598</name>
</gene>
<dbReference type="InterPro" id="IPR036188">
    <property type="entry name" value="FAD/NAD-bd_sf"/>
</dbReference>
<comment type="similarity">
    <text evidence="1">Belongs to the class-II pyridine nucleotide-disulfide oxidoreductase family.</text>
</comment>
<dbReference type="OrthoDB" id="10260355at2759"/>
<protein>
    <recommendedName>
        <fullName evidence="4">FAD/NAD(P)-binding domain-containing protein</fullName>
    </recommendedName>
</protein>
<evidence type="ECO:0000313" key="5">
    <source>
        <dbReference type="EMBL" id="RMJ17707.1"/>
    </source>
</evidence>
<name>A0A3M2SJH0_9HYPO</name>
<feature type="domain" description="FAD/NAD(P)-binding" evidence="4">
    <location>
        <begin position="17"/>
        <end position="141"/>
    </location>
</feature>
<dbReference type="InterPro" id="IPR023753">
    <property type="entry name" value="FAD/NAD-binding_dom"/>
</dbReference>
<comment type="caution">
    <text evidence="5">The sequence shown here is derived from an EMBL/GenBank/DDBJ whole genome shotgun (WGS) entry which is preliminary data.</text>
</comment>
<dbReference type="SUPFAM" id="SSF51905">
    <property type="entry name" value="FAD/NAD(P)-binding domain"/>
    <property type="match status" value="1"/>
</dbReference>
<dbReference type="AlphaFoldDB" id="A0A3M2SJH0"/>
<dbReference type="InterPro" id="IPR050097">
    <property type="entry name" value="Ferredoxin-NADP_redctase_2"/>
</dbReference>
<dbReference type="GO" id="GO:0016491">
    <property type="term" value="F:oxidoreductase activity"/>
    <property type="evidence" value="ECO:0007669"/>
    <property type="project" value="UniProtKB-KW"/>
</dbReference>
<keyword evidence="3" id="KW-0560">Oxidoreductase</keyword>
<keyword evidence="2" id="KW-0285">Flavoprotein</keyword>
<dbReference type="Gene3D" id="3.50.50.60">
    <property type="entry name" value="FAD/NAD(P)-binding domain"/>
    <property type="match status" value="1"/>
</dbReference>